<evidence type="ECO:0000313" key="2">
    <source>
        <dbReference type="Proteomes" id="UP001371456"/>
    </source>
</evidence>
<sequence>MKRIPPDWSSVLKYLREYKLKVHCYAITWKLPSRGRLKINTDGTSHGNLGRSNRCVRSFTILLHTQPKGWKL</sequence>
<reference evidence="1 2" key="1">
    <citation type="submission" date="2024-02" db="EMBL/GenBank/DDBJ databases">
        <title>de novo genome assembly of Solanum bulbocastanum strain 11H21.</title>
        <authorList>
            <person name="Hosaka A.J."/>
        </authorList>
    </citation>
    <scope>NUCLEOTIDE SEQUENCE [LARGE SCALE GENOMIC DNA]</scope>
    <source>
        <tissue evidence="1">Young leaves</tissue>
    </source>
</reference>
<comment type="caution">
    <text evidence="1">The sequence shown here is derived from an EMBL/GenBank/DDBJ whole genome shotgun (WGS) entry which is preliminary data.</text>
</comment>
<name>A0AAN8TT27_SOLBU</name>
<organism evidence="1 2">
    <name type="scientific">Solanum bulbocastanum</name>
    <name type="common">Wild potato</name>
    <dbReference type="NCBI Taxonomy" id="147425"/>
    <lineage>
        <taxon>Eukaryota</taxon>
        <taxon>Viridiplantae</taxon>
        <taxon>Streptophyta</taxon>
        <taxon>Embryophyta</taxon>
        <taxon>Tracheophyta</taxon>
        <taxon>Spermatophyta</taxon>
        <taxon>Magnoliopsida</taxon>
        <taxon>eudicotyledons</taxon>
        <taxon>Gunneridae</taxon>
        <taxon>Pentapetalae</taxon>
        <taxon>asterids</taxon>
        <taxon>lamiids</taxon>
        <taxon>Solanales</taxon>
        <taxon>Solanaceae</taxon>
        <taxon>Solanoideae</taxon>
        <taxon>Solaneae</taxon>
        <taxon>Solanum</taxon>
    </lineage>
</organism>
<keyword evidence="2" id="KW-1185">Reference proteome</keyword>
<evidence type="ECO:0000313" key="1">
    <source>
        <dbReference type="EMBL" id="KAK6789366.1"/>
    </source>
</evidence>
<dbReference type="EMBL" id="JBANQN010000005">
    <property type="protein sequence ID" value="KAK6789366.1"/>
    <property type="molecule type" value="Genomic_DNA"/>
</dbReference>
<proteinExistence type="predicted"/>
<dbReference type="AlphaFoldDB" id="A0AAN8TT27"/>
<protein>
    <submittedName>
        <fullName evidence="1">Uncharacterized protein</fullName>
    </submittedName>
</protein>
<accession>A0AAN8TT27</accession>
<dbReference type="Proteomes" id="UP001371456">
    <property type="component" value="Unassembled WGS sequence"/>
</dbReference>
<gene>
    <name evidence="1" type="ORF">RDI58_013165</name>
</gene>